<evidence type="ECO:0000256" key="5">
    <source>
        <dbReference type="ARBA" id="ARBA00023012"/>
    </source>
</evidence>
<dbReference type="Gene3D" id="3.30.565.10">
    <property type="entry name" value="Histidine kinase-like ATPase, C-terminal domain"/>
    <property type="match status" value="1"/>
</dbReference>
<dbReference type="AlphaFoldDB" id="A0A5M3W339"/>
<dbReference type="EMBL" id="BLAD01000069">
    <property type="protein sequence ID" value="GES03445.1"/>
    <property type="molecule type" value="Genomic_DNA"/>
</dbReference>
<dbReference type="GO" id="GO:0000160">
    <property type="term" value="P:phosphorelay signal transduction system"/>
    <property type="evidence" value="ECO:0007669"/>
    <property type="project" value="UniProtKB-KW"/>
</dbReference>
<reference evidence="6 7" key="1">
    <citation type="submission" date="2019-10" db="EMBL/GenBank/DDBJ databases">
        <title>Whole genome shotgun sequence of Acrocarpospora corrugata NBRC 13972.</title>
        <authorList>
            <person name="Ichikawa N."/>
            <person name="Kimura A."/>
            <person name="Kitahashi Y."/>
            <person name="Komaki H."/>
            <person name="Oguchi A."/>
        </authorList>
    </citation>
    <scope>NUCLEOTIDE SEQUENCE [LARGE SCALE GENOMIC DNA]</scope>
    <source>
        <strain evidence="6 7">NBRC 13972</strain>
    </source>
</reference>
<dbReference type="SUPFAM" id="SSF55874">
    <property type="entry name" value="ATPase domain of HSP90 chaperone/DNA topoisomerase II/histidine kinase"/>
    <property type="match status" value="1"/>
</dbReference>
<comment type="catalytic activity">
    <reaction evidence="1">
        <text>ATP + protein L-histidine = ADP + protein N-phospho-L-histidine.</text>
        <dbReference type="EC" id="2.7.13.3"/>
    </reaction>
</comment>
<dbReference type="CDD" id="cd16917">
    <property type="entry name" value="HATPase_UhpB-NarQ-NarX-like"/>
    <property type="match status" value="1"/>
</dbReference>
<keyword evidence="7" id="KW-1185">Reference proteome</keyword>
<accession>A0A5M3W339</accession>
<keyword evidence="5" id="KW-0902">Two-component regulatory system</keyword>
<sequence length="285" mass="30985">MSDFEVSCPLCRITVTAPSTLCPGCDQDLAILAYLRQRAILYYNEGLRLARSGDTKAAAFALQQVMAIDSGCADAMVVLGKIHAQNRSFASARDVWERAIRTEKEHPEATRCLAALDDREAAMKKRSARLRAPLALVSRSWNMFANRTSEADGKGLVTSPDADPDRLPRVLDPAAELATLAGRVHATGRDLRLDTTDIALTTNRYRIIHEAVTNALRHTAEGRITVIVSRSDSVVTIDVTNEGRFSEPVPGRGLGDMRARAEAERGTFEAGPTGDGFRVRAVLPA</sequence>
<evidence type="ECO:0000256" key="2">
    <source>
        <dbReference type="ARBA" id="ARBA00012438"/>
    </source>
</evidence>
<evidence type="ECO:0000256" key="4">
    <source>
        <dbReference type="ARBA" id="ARBA00022777"/>
    </source>
</evidence>
<dbReference type="Proteomes" id="UP000334990">
    <property type="component" value="Unassembled WGS sequence"/>
</dbReference>
<evidence type="ECO:0000313" key="7">
    <source>
        <dbReference type="Proteomes" id="UP000334990"/>
    </source>
</evidence>
<evidence type="ECO:0000256" key="3">
    <source>
        <dbReference type="ARBA" id="ARBA00022679"/>
    </source>
</evidence>
<dbReference type="SUPFAM" id="SSF48452">
    <property type="entry name" value="TPR-like"/>
    <property type="match status" value="1"/>
</dbReference>
<evidence type="ECO:0000256" key="1">
    <source>
        <dbReference type="ARBA" id="ARBA00000085"/>
    </source>
</evidence>
<keyword evidence="3" id="KW-0808">Transferase</keyword>
<comment type="caution">
    <text evidence="6">The sequence shown here is derived from an EMBL/GenBank/DDBJ whole genome shotgun (WGS) entry which is preliminary data.</text>
</comment>
<dbReference type="EC" id="2.7.13.3" evidence="2"/>
<dbReference type="Gene3D" id="1.25.40.10">
    <property type="entry name" value="Tetratricopeptide repeat domain"/>
    <property type="match status" value="1"/>
</dbReference>
<gene>
    <name evidence="6" type="ORF">Acor_55110</name>
</gene>
<dbReference type="GO" id="GO:0004673">
    <property type="term" value="F:protein histidine kinase activity"/>
    <property type="evidence" value="ECO:0007669"/>
    <property type="project" value="UniProtKB-EC"/>
</dbReference>
<organism evidence="6 7">
    <name type="scientific">Acrocarpospora corrugata</name>
    <dbReference type="NCBI Taxonomy" id="35763"/>
    <lineage>
        <taxon>Bacteria</taxon>
        <taxon>Bacillati</taxon>
        <taxon>Actinomycetota</taxon>
        <taxon>Actinomycetes</taxon>
        <taxon>Streptosporangiales</taxon>
        <taxon>Streptosporangiaceae</taxon>
        <taxon>Acrocarpospora</taxon>
    </lineage>
</organism>
<dbReference type="OrthoDB" id="227596at2"/>
<dbReference type="PANTHER" id="PTHR24421">
    <property type="entry name" value="NITRATE/NITRITE SENSOR PROTEIN NARX-RELATED"/>
    <property type="match status" value="1"/>
</dbReference>
<proteinExistence type="predicted"/>
<dbReference type="InterPro" id="IPR050482">
    <property type="entry name" value="Sensor_HK_TwoCompSys"/>
</dbReference>
<dbReference type="Pfam" id="PF14559">
    <property type="entry name" value="TPR_19"/>
    <property type="match status" value="1"/>
</dbReference>
<dbReference type="RefSeq" id="WP_155339611.1">
    <property type="nucleotide sequence ID" value="NZ_BAAABN010000082.1"/>
</dbReference>
<keyword evidence="4" id="KW-0418">Kinase</keyword>
<name>A0A5M3W339_9ACTN</name>
<dbReference type="InterPro" id="IPR011990">
    <property type="entry name" value="TPR-like_helical_dom_sf"/>
</dbReference>
<dbReference type="PANTHER" id="PTHR24421:SF10">
    <property type="entry name" value="NITRATE_NITRITE SENSOR PROTEIN NARQ"/>
    <property type="match status" value="1"/>
</dbReference>
<protein>
    <recommendedName>
        <fullName evidence="2">histidine kinase</fullName>
        <ecNumber evidence="2">2.7.13.3</ecNumber>
    </recommendedName>
</protein>
<dbReference type="InterPro" id="IPR036890">
    <property type="entry name" value="HATPase_C_sf"/>
</dbReference>
<evidence type="ECO:0000313" key="6">
    <source>
        <dbReference type="EMBL" id="GES03445.1"/>
    </source>
</evidence>